<evidence type="ECO:0000313" key="2">
    <source>
        <dbReference type="Proteomes" id="UP000827986"/>
    </source>
</evidence>
<organism evidence="1 2">
    <name type="scientific">Mauremys mutica</name>
    <name type="common">yellowpond turtle</name>
    <dbReference type="NCBI Taxonomy" id="74926"/>
    <lineage>
        <taxon>Eukaryota</taxon>
        <taxon>Metazoa</taxon>
        <taxon>Chordata</taxon>
        <taxon>Craniata</taxon>
        <taxon>Vertebrata</taxon>
        <taxon>Euteleostomi</taxon>
        <taxon>Archelosauria</taxon>
        <taxon>Testudinata</taxon>
        <taxon>Testudines</taxon>
        <taxon>Cryptodira</taxon>
        <taxon>Durocryptodira</taxon>
        <taxon>Testudinoidea</taxon>
        <taxon>Geoemydidae</taxon>
        <taxon>Geoemydinae</taxon>
        <taxon>Mauremys</taxon>
    </lineage>
</organism>
<dbReference type="AlphaFoldDB" id="A0A9D3XF09"/>
<gene>
    <name evidence="1" type="ORF">KIL84_021912</name>
</gene>
<dbReference type="EMBL" id="JAHDVG010000472">
    <property type="protein sequence ID" value="KAH1179329.1"/>
    <property type="molecule type" value="Genomic_DNA"/>
</dbReference>
<name>A0A9D3XF09_9SAUR</name>
<proteinExistence type="predicted"/>
<evidence type="ECO:0000313" key="1">
    <source>
        <dbReference type="EMBL" id="KAH1179329.1"/>
    </source>
</evidence>
<reference evidence="1" key="1">
    <citation type="submission" date="2021-09" db="EMBL/GenBank/DDBJ databases">
        <title>The genome of Mauremys mutica provides insights into the evolution of semi-aquatic lifestyle.</title>
        <authorList>
            <person name="Gong S."/>
            <person name="Gao Y."/>
        </authorList>
    </citation>
    <scope>NUCLEOTIDE SEQUENCE</scope>
    <source>
        <strain evidence="1">MM-2020</strain>
        <tissue evidence="1">Muscle</tissue>
    </source>
</reference>
<accession>A0A9D3XF09</accession>
<sequence length="158" mass="17761">MERPRMRSGNSMKGSAFHTSLYHPHLDANRRKELSDRLPTPEPSDCCKSGLPAPLCPSAGYWVLPRTEISACLCLVKSFPPKHCEIDMMVVDVTAAQEDLKSSLKLTSLVTFVNLLLLWKSPSIGRAVVHSDKHRRTGHILVLLFVTIWLEARLDLRC</sequence>
<dbReference type="Proteomes" id="UP000827986">
    <property type="component" value="Unassembled WGS sequence"/>
</dbReference>
<keyword evidence="2" id="KW-1185">Reference proteome</keyword>
<protein>
    <submittedName>
        <fullName evidence="1">Uncharacterized protein</fullName>
    </submittedName>
</protein>
<comment type="caution">
    <text evidence="1">The sequence shown here is derived from an EMBL/GenBank/DDBJ whole genome shotgun (WGS) entry which is preliminary data.</text>
</comment>